<keyword evidence="4" id="KW-1185">Reference proteome</keyword>
<dbReference type="PANTHER" id="PTHR31640:SF1">
    <property type="entry name" value="BRIDGE-LIKE LIPID TRANSFER PROTEIN FAMILY MEMBER 1"/>
    <property type="match status" value="1"/>
</dbReference>
<dbReference type="AlphaFoldDB" id="A0A8S4DE80"/>
<name>A0A8S4DE80_PLUXY</name>
<reference evidence="3" key="1">
    <citation type="submission" date="2020-11" db="EMBL/GenBank/DDBJ databases">
        <authorList>
            <person name="Whiteford S."/>
        </authorList>
    </citation>
    <scope>NUCLEOTIDE SEQUENCE</scope>
</reference>
<dbReference type="EMBL" id="CAJHNJ030000005">
    <property type="protein sequence ID" value="CAG9097794.1"/>
    <property type="molecule type" value="Genomic_DNA"/>
</dbReference>
<evidence type="ECO:0000256" key="1">
    <source>
        <dbReference type="SAM" id="MobiDB-lite"/>
    </source>
</evidence>
<feature type="compositionally biased region" description="Pro residues" evidence="1">
    <location>
        <begin position="525"/>
        <end position="535"/>
    </location>
</feature>
<evidence type="ECO:0000313" key="4">
    <source>
        <dbReference type="Proteomes" id="UP000653454"/>
    </source>
</evidence>
<dbReference type="InterPro" id="IPR056741">
    <property type="entry name" value="BLTP1_M"/>
</dbReference>
<proteinExistence type="predicted"/>
<dbReference type="InterPro" id="IPR033616">
    <property type="entry name" value="BLTP1"/>
</dbReference>
<evidence type="ECO:0000313" key="3">
    <source>
        <dbReference type="EMBL" id="CAG9097794.1"/>
    </source>
</evidence>
<dbReference type="PANTHER" id="PTHR31640">
    <property type="entry name" value="TRANSMEMBRANE PROTEIN KIAA1109"/>
    <property type="match status" value="1"/>
</dbReference>
<sequence length="568" mass="62946">MGADAAAVQADLAERHLPSLSTLRQGVIVLSRQWKNILYTPLLFEHNFKSKVMKPLNVTFALPNLMEDSAEGWQEYQLETEVLDENCLLLDMEVDKLNMPGGVLHEAAGDSPRPHSHPSSAPPSVRGSHSARGSLAFPTLPFSTRKPAFHDDAIAMIPTFSDYGTLKEDLPMVGSNPSLYSPHGSDENIKNDRAREDLYQWMAKQEPIKVETKSKKPHLPPSMTPRLVPLAMPACSLYPLQGSLMLLDAHLVFQPLLAALGVSPHQVASRESTNPATGSPRATSPALESLGSRLSLVAWMEMLRIHIIVSDLSKHDHRKTKGKNPQTHSELTSEAPAFLCEKVSIDVDLKKVADMAVDDLIQRQNVLYISRGQLKKHISTMVNFNISVRFISQQVNMPLLRLLHQISNMYQNVKDTQIELRSQTKISHRQDKHASSSVSDFQENLVSVTSLEKDAQYAAMEPKWDVLTPLPSAPDRASWGTQKSTTPQPVRSRPQSFAQKLRSTGKTVKGKLGYSSLNEGAHTPMFPPTSPPASPAPDGKLTPRCWRTLYLLLELYAAMPDASTITHR</sequence>
<organism evidence="3 4">
    <name type="scientific">Plutella xylostella</name>
    <name type="common">Diamondback moth</name>
    <name type="synonym">Plutella maculipennis</name>
    <dbReference type="NCBI Taxonomy" id="51655"/>
    <lineage>
        <taxon>Eukaryota</taxon>
        <taxon>Metazoa</taxon>
        <taxon>Ecdysozoa</taxon>
        <taxon>Arthropoda</taxon>
        <taxon>Hexapoda</taxon>
        <taxon>Insecta</taxon>
        <taxon>Pterygota</taxon>
        <taxon>Neoptera</taxon>
        <taxon>Endopterygota</taxon>
        <taxon>Lepidoptera</taxon>
        <taxon>Glossata</taxon>
        <taxon>Ditrysia</taxon>
        <taxon>Yponomeutoidea</taxon>
        <taxon>Plutellidae</taxon>
        <taxon>Plutella</taxon>
    </lineage>
</organism>
<gene>
    <name evidence="3" type="ORF">PLXY2_LOCUS2130</name>
</gene>
<feature type="compositionally biased region" description="Polar residues" evidence="1">
    <location>
        <begin position="479"/>
        <end position="506"/>
    </location>
</feature>
<feature type="region of interest" description="Disordered" evidence="1">
    <location>
        <begin position="471"/>
        <end position="539"/>
    </location>
</feature>
<protein>
    <submittedName>
        <fullName evidence="3">(diamondback moth) hypothetical protein</fullName>
    </submittedName>
</protein>
<comment type="caution">
    <text evidence="3">The sequence shown here is derived from an EMBL/GenBank/DDBJ whole genome shotgun (WGS) entry which is preliminary data.</text>
</comment>
<feature type="region of interest" description="Disordered" evidence="1">
    <location>
        <begin position="102"/>
        <end position="131"/>
    </location>
</feature>
<dbReference type="GO" id="GO:0048488">
    <property type="term" value="P:synaptic vesicle endocytosis"/>
    <property type="evidence" value="ECO:0007669"/>
    <property type="project" value="TreeGrafter"/>
</dbReference>
<dbReference type="Proteomes" id="UP000653454">
    <property type="component" value="Unassembled WGS sequence"/>
</dbReference>
<evidence type="ECO:0000259" key="2">
    <source>
        <dbReference type="Pfam" id="PF25039"/>
    </source>
</evidence>
<dbReference type="Pfam" id="PF25039">
    <property type="entry name" value="BLTP1_M"/>
    <property type="match status" value="1"/>
</dbReference>
<dbReference type="GO" id="GO:0098793">
    <property type="term" value="C:presynapse"/>
    <property type="evidence" value="ECO:0007669"/>
    <property type="project" value="GOC"/>
</dbReference>
<accession>A0A8S4DE80</accession>
<feature type="domain" description="Bridge-like lipid transfer protein family member 1 middle region" evidence="2">
    <location>
        <begin position="244"/>
        <end position="422"/>
    </location>
</feature>